<name>A0A1F5RG41_9BACT</name>
<evidence type="ECO:0000313" key="3">
    <source>
        <dbReference type="Proteomes" id="UP000177230"/>
    </source>
</evidence>
<accession>A0A1F5RG41</accession>
<dbReference type="Proteomes" id="UP000177230">
    <property type="component" value="Unassembled WGS sequence"/>
</dbReference>
<organism evidence="2 3">
    <name type="scientific">Candidatus Edwardsbacteria bacterium GWF2_54_11</name>
    <dbReference type="NCBI Taxonomy" id="1817851"/>
    <lineage>
        <taxon>Bacteria</taxon>
        <taxon>Candidatus Edwardsiibacteriota</taxon>
    </lineage>
</organism>
<dbReference type="CDD" id="cd02511">
    <property type="entry name" value="Beta4Glucosyltransferase"/>
    <property type="match status" value="1"/>
</dbReference>
<sequence>MNDNKITLLAIVQNEERDLPGLLENCRWVDDIVIVDGGSTDRTVDIAKQHGAQVYIRKFDNFSAQRRYSLEHVKTEWVLMLDADERVDQKLKQEINNIVKSRVGNCPAYAVTRRSRFWGRYLDHVWKPIPLVRLFKKDECRFSDNKVHELVVCPGEPGVITTGWVSHDTYRTVSEHLAKINQYTDLSLEDDVAEWNRRGGIKPYMLVKTPLFVFIERYLIRGGWRDGFPGFVMCVQCAYISFIKMAKAYEGIKLNSL</sequence>
<proteinExistence type="predicted"/>
<dbReference type="InterPro" id="IPR001173">
    <property type="entry name" value="Glyco_trans_2-like"/>
</dbReference>
<evidence type="ECO:0000313" key="2">
    <source>
        <dbReference type="EMBL" id="OGF13406.1"/>
    </source>
</evidence>
<dbReference type="Pfam" id="PF00535">
    <property type="entry name" value="Glycos_transf_2"/>
    <property type="match status" value="1"/>
</dbReference>
<reference evidence="2 3" key="1">
    <citation type="journal article" date="2016" name="Nat. Commun.">
        <title>Thousands of microbial genomes shed light on interconnected biogeochemical processes in an aquifer system.</title>
        <authorList>
            <person name="Anantharaman K."/>
            <person name="Brown C.T."/>
            <person name="Hug L.A."/>
            <person name="Sharon I."/>
            <person name="Castelle C.J."/>
            <person name="Probst A.J."/>
            <person name="Thomas B.C."/>
            <person name="Singh A."/>
            <person name="Wilkins M.J."/>
            <person name="Karaoz U."/>
            <person name="Brodie E.L."/>
            <person name="Williams K.H."/>
            <person name="Hubbard S.S."/>
            <person name="Banfield J.F."/>
        </authorList>
    </citation>
    <scope>NUCLEOTIDE SEQUENCE [LARGE SCALE GENOMIC DNA]</scope>
</reference>
<evidence type="ECO:0000259" key="1">
    <source>
        <dbReference type="Pfam" id="PF00535"/>
    </source>
</evidence>
<dbReference type="InterPro" id="IPR029044">
    <property type="entry name" value="Nucleotide-diphossugar_trans"/>
</dbReference>
<dbReference type="AlphaFoldDB" id="A0A1F5RG41"/>
<dbReference type="Gene3D" id="3.90.550.10">
    <property type="entry name" value="Spore Coat Polysaccharide Biosynthesis Protein SpsA, Chain A"/>
    <property type="match status" value="1"/>
</dbReference>
<feature type="domain" description="Glycosyltransferase 2-like" evidence="1">
    <location>
        <begin position="12"/>
        <end position="124"/>
    </location>
</feature>
<dbReference type="PANTHER" id="PTHR43630">
    <property type="entry name" value="POLY-BETA-1,6-N-ACETYL-D-GLUCOSAMINE SYNTHASE"/>
    <property type="match status" value="1"/>
</dbReference>
<protein>
    <recommendedName>
        <fullName evidence="1">Glycosyltransferase 2-like domain-containing protein</fullName>
    </recommendedName>
</protein>
<comment type="caution">
    <text evidence="2">The sequence shown here is derived from an EMBL/GenBank/DDBJ whole genome shotgun (WGS) entry which is preliminary data.</text>
</comment>
<dbReference type="PANTHER" id="PTHR43630:SF2">
    <property type="entry name" value="GLYCOSYLTRANSFERASE"/>
    <property type="match status" value="1"/>
</dbReference>
<gene>
    <name evidence="2" type="ORF">A2024_05325</name>
</gene>
<dbReference type="SUPFAM" id="SSF53448">
    <property type="entry name" value="Nucleotide-diphospho-sugar transferases"/>
    <property type="match status" value="1"/>
</dbReference>
<dbReference type="EMBL" id="MFFM01000019">
    <property type="protein sequence ID" value="OGF13406.1"/>
    <property type="molecule type" value="Genomic_DNA"/>
</dbReference>